<dbReference type="SUPFAM" id="SSF53474">
    <property type="entry name" value="alpha/beta-Hydrolases"/>
    <property type="match status" value="1"/>
</dbReference>
<comment type="caution">
    <text evidence="1">The sequence shown here is derived from an EMBL/GenBank/DDBJ whole genome shotgun (WGS) entry which is preliminary data.</text>
</comment>
<reference evidence="1 2" key="1">
    <citation type="submission" date="2016-09" db="EMBL/GenBank/DDBJ databases">
        <title>Rhizobium oryziradicis sp. nov., isolated from the root of rice.</title>
        <authorList>
            <person name="Zhao J."/>
            <person name="Zhang X."/>
        </authorList>
    </citation>
    <scope>NUCLEOTIDE SEQUENCE [LARGE SCALE GENOMIC DNA]</scope>
    <source>
        <strain evidence="1 2">14971</strain>
    </source>
</reference>
<protein>
    <submittedName>
        <fullName evidence="1">Esterase</fullName>
    </submittedName>
</protein>
<dbReference type="AlphaFoldDB" id="A0A1Q8ZZY0"/>
<proteinExistence type="predicted"/>
<evidence type="ECO:0000313" key="2">
    <source>
        <dbReference type="Proteomes" id="UP000185598"/>
    </source>
</evidence>
<dbReference type="Proteomes" id="UP000185598">
    <property type="component" value="Unassembled WGS sequence"/>
</dbReference>
<dbReference type="EMBL" id="MKIN01000027">
    <property type="protein sequence ID" value="OLP47875.1"/>
    <property type="molecule type" value="Genomic_DNA"/>
</dbReference>
<dbReference type="Gene3D" id="3.40.50.1820">
    <property type="entry name" value="alpha/beta hydrolase"/>
    <property type="match status" value="1"/>
</dbReference>
<sequence>MDTSRRRRAEMARTGGTLRQPHTALSKSVVLVLTLALAACAGRPQEVMKPVPLASGVNQVNMLVVTTRKPSSDPGLLYTGDRGSAISFNNVVVSIPPDRNRKEGEVQWPAHLPPKPEKEFAVVKVDTIANNGQALQWFDKTRNAKRQAVIFVHGFNNTYADAVFRFAQIVHDSGTDASPILFTWPSRGSVFDYLYDKESTNYSRRALEDMILQAADNPNIGDVTIISHSMGTWLTMEALRGVAMRKGAVPSKIKNVILASPDIDVDVFRRQLIEMGLKRPHMTIFTSTKDRALGVSRWLSGGVSRVGGISQDELRPLQPDLKLLGITVIDTSTVNTHDALGHNAFADSPDIIRLLGQRIAGQSLEGGDVSLGDKVGMAAIGTANLAGTAARTVVTAPLAVVSPEARASLRRDFAPDKPMVDGKIAY</sequence>
<dbReference type="InterPro" id="IPR029058">
    <property type="entry name" value="AB_hydrolase_fold"/>
</dbReference>
<dbReference type="PANTHER" id="PTHR36513:SF1">
    <property type="entry name" value="TRANSMEMBRANE PROTEIN"/>
    <property type="match status" value="1"/>
</dbReference>
<dbReference type="STRING" id="887144.BJF91_04960"/>
<evidence type="ECO:0000313" key="1">
    <source>
        <dbReference type="EMBL" id="OLP47875.1"/>
    </source>
</evidence>
<dbReference type="PANTHER" id="PTHR36513">
    <property type="entry name" value="ABC TRANSMEMBRANE TYPE-1 DOMAIN-CONTAINING PROTEIN"/>
    <property type="match status" value="1"/>
</dbReference>
<accession>A0A1Q8ZZY0</accession>
<keyword evidence="2" id="KW-1185">Reference proteome</keyword>
<dbReference type="Pfam" id="PF05990">
    <property type="entry name" value="DUF900"/>
    <property type="match status" value="1"/>
</dbReference>
<organism evidence="1 2">
    <name type="scientific">Allorhizobium taibaishanense</name>
    <dbReference type="NCBI Taxonomy" id="887144"/>
    <lineage>
        <taxon>Bacteria</taxon>
        <taxon>Pseudomonadati</taxon>
        <taxon>Pseudomonadota</taxon>
        <taxon>Alphaproteobacteria</taxon>
        <taxon>Hyphomicrobiales</taxon>
        <taxon>Rhizobiaceae</taxon>
        <taxon>Rhizobium/Agrobacterium group</taxon>
        <taxon>Allorhizobium</taxon>
    </lineage>
</organism>
<dbReference type="InterPro" id="IPR010297">
    <property type="entry name" value="DUF900_hydrolase"/>
</dbReference>
<dbReference type="PIRSF" id="PIRSF033909">
    <property type="entry name" value="UCP033909"/>
    <property type="match status" value="1"/>
</dbReference>
<gene>
    <name evidence="1" type="ORF">BJF91_04960</name>
</gene>
<dbReference type="InterPro" id="IPR014586">
    <property type="entry name" value="UCP033909"/>
</dbReference>
<name>A0A1Q8ZZY0_9HYPH</name>